<feature type="domain" description="LpxI N-terminal" evidence="2">
    <location>
        <begin position="6"/>
        <end position="128"/>
    </location>
</feature>
<proteinExistence type="predicted"/>
<reference evidence="3 4" key="1">
    <citation type="submission" date="2024-01" db="EMBL/GenBank/DDBJ databases">
        <authorList>
            <person name="Deng Y."/>
            <person name="Su J."/>
        </authorList>
    </citation>
    <scope>NUCLEOTIDE SEQUENCE [LARGE SCALE GENOMIC DNA]</scope>
    <source>
        <strain evidence="3 4">CPCC 100088</strain>
    </source>
</reference>
<gene>
    <name evidence="3" type="primary">lpxI</name>
    <name evidence="3" type="ORF">VSX56_06605</name>
</gene>
<evidence type="ECO:0000259" key="2">
    <source>
        <dbReference type="Pfam" id="PF17930"/>
    </source>
</evidence>
<comment type="caution">
    <text evidence="3">The sequence shown here is derived from an EMBL/GenBank/DDBJ whole genome shotgun (WGS) entry which is preliminary data.</text>
</comment>
<sequence length="265" mass="28155">MNPNTIALIAGQGAAPKMLAQAVPGLTVCEMDGFPCEVEGEVLRFRFERLVPFLDELVSRGVTHVVFAGSLSRPKIEPEMFDLKTAQLVPRLVGAMQQGDDATLRAVIELFSEWEIETLGIHEILPQLLPPAGFRLGTISERDEKDAERAAAIHAAMGEADVGQGCVVSNGLCLAVETQPGTDAMLEFVAQHKALNPGGGVFFKAPKPTQDRRIDLPVIGPQTVAQVARAGLKGIVIEAGGVMVLDQAATAAAATEAGLFLWVRP</sequence>
<dbReference type="GO" id="GO:0016787">
    <property type="term" value="F:hydrolase activity"/>
    <property type="evidence" value="ECO:0007669"/>
    <property type="project" value="UniProtKB-KW"/>
</dbReference>
<dbReference type="Proteomes" id="UP001438953">
    <property type="component" value="Unassembled WGS sequence"/>
</dbReference>
<keyword evidence="4" id="KW-1185">Reference proteome</keyword>
<accession>A0ABV1SEV7</accession>
<dbReference type="Pfam" id="PF06230">
    <property type="entry name" value="LpxI_C"/>
    <property type="match status" value="1"/>
</dbReference>
<reference evidence="3 4" key="2">
    <citation type="submission" date="2024-06" db="EMBL/GenBank/DDBJ databases">
        <title>Thioclava kandeliae sp. nov. from a rhizosphere soil sample of Kandelia candel in a mangrove.</title>
        <authorList>
            <person name="Mu T."/>
        </authorList>
    </citation>
    <scope>NUCLEOTIDE SEQUENCE [LARGE SCALE GENOMIC DNA]</scope>
    <source>
        <strain evidence="3 4">CPCC 100088</strain>
    </source>
</reference>
<evidence type="ECO:0000313" key="3">
    <source>
        <dbReference type="EMBL" id="MER5171444.1"/>
    </source>
</evidence>
<evidence type="ECO:0000259" key="1">
    <source>
        <dbReference type="Pfam" id="PF06230"/>
    </source>
</evidence>
<feature type="domain" description="LpxI C-terminal" evidence="1">
    <location>
        <begin position="139"/>
        <end position="262"/>
    </location>
</feature>
<keyword evidence="3" id="KW-0378">Hydrolase</keyword>
<dbReference type="PANTHER" id="PTHR39962:SF1">
    <property type="entry name" value="LPXI FAMILY PROTEIN"/>
    <property type="match status" value="1"/>
</dbReference>
<name>A0ABV1SEV7_9RHOB</name>
<dbReference type="EC" id="3.6.1.54" evidence="3"/>
<dbReference type="Pfam" id="PF17930">
    <property type="entry name" value="LpxI_N"/>
    <property type="match status" value="1"/>
</dbReference>
<organism evidence="3 4">
    <name type="scientific">Thioclava kandeliae</name>
    <dbReference type="NCBI Taxonomy" id="3070818"/>
    <lineage>
        <taxon>Bacteria</taxon>
        <taxon>Pseudomonadati</taxon>
        <taxon>Pseudomonadota</taxon>
        <taxon>Alphaproteobacteria</taxon>
        <taxon>Rhodobacterales</taxon>
        <taxon>Paracoccaceae</taxon>
        <taxon>Thioclava</taxon>
    </lineage>
</organism>
<dbReference type="Gene3D" id="3.40.50.20">
    <property type="match status" value="1"/>
</dbReference>
<dbReference type="InterPro" id="IPR053174">
    <property type="entry name" value="LpxI"/>
</dbReference>
<dbReference type="InterPro" id="IPR041255">
    <property type="entry name" value="LpxI_N"/>
</dbReference>
<dbReference type="PANTHER" id="PTHR39962">
    <property type="entry name" value="BLL4848 PROTEIN"/>
    <property type="match status" value="1"/>
</dbReference>
<dbReference type="InterPro" id="IPR010415">
    <property type="entry name" value="LpxI_C"/>
</dbReference>
<dbReference type="InterPro" id="IPR043167">
    <property type="entry name" value="LpxI_C_sf"/>
</dbReference>
<dbReference type="Gene3D" id="3.40.140.80">
    <property type="match status" value="1"/>
</dbReference>
<dbReference type="EMBL" id="JAYWLC010000004">
    <property type="protein sequence ID" value="MER5171444.1"/>
    <property type="molecule type" value="Genomic_DNA"/>
</dbReference>
<protein>
    <submittedName>
        <fullName evidence="3">UDP-2,3-diacylglucosamine diphosphatase LpxI</fullName>
        <ecNumber evidence="3">3.6.1.54</ecNumber>
    </submittedName>
</protein>
<dbReference type="RefSeq" id="WP_350935794.1">
    <property type="nucleotide sequence ID" value="NZ_JAYWLC010000004.1"/>
</dbReference>
<evidence type="ECO:0000313" key="4">
    <source>
        <dbReference type="Proteomes" id="UP001438953"/>
    </source>
</evidence>